<dbReference type="GO" id="GO:0005886">
    <property type="term" value="C:plasma membrane"/>
    <property type="evidence" value="ECO:0007669"/>
    <property type="project" value="UniProtKB-SubCell"/>
</dbReference>
<accession>A0A6J6PTA2</accession>
<feature type="transmembrane region" description="Helical" evidence="7">
    <location>
        <begin position="41"/>
        <end position="60"/>
    </location>
</feature>
<keyword evidence="3" id="KW-1003">Cell membrane</keyword>
<evidence type="ECO:0000256" key="5">
    <source>
        <dbReference type="ARBA" id="ARBA00022989"/>
    </source>
</evidence>
<protein>
    <submittedName>
        <fullName evidence="8">Unannotated protein</fullName>
    </submittedName>
</protein>
<comment type="subcellular location">
    <subcellularLocation>
        <location evidence="1">Cell membrane</location>
        <topology evidence="1">Multi-pass membrane protein</topology>
    </subcellularLocation>
</comment>
<dbReference type="EMBL" id="CAEZXS010000108">
    <property type="protein sequence ID" value="CAB4701736.1"/>
    <property type="molecule type" value="Genomic_DNA"/>
</dbReference>
<evidence type="ECO:0000256" key="6">
    <source>
        <dbReference type="ARBA" id="ARBA00023136"/>
    </source>
</evidence>
<name>A0A6J6PTA2_9ZZZZ</name>
<evidence type="ECO:0000256" key="3">
    <source>
        <dbReference type="ARBA" id="ARBA00022475"/>
    </source>
</evidence>
<evidence type="ECO:0000256" key="1">
    <source>
        <dbReference type="ARBA" id="ARBA00004651"/>
    </source>
</evidence>
<feature type="transmembrane region" description="Helical" evidence="7">
    <location>
        <begin position="257"/>
        <end position="273"/>
    </location>
</feature>
<evidence type="ECO:0000313" key="8">
    <source>
        <dbReference type="EMBL" id="CAB4701736.1"/>
    </source>
</evidence>
<dbReference type="Pfam" id="PF01925">
    <property type="entry name" value="TauE"/>
    <property type="match status" value="1"/>
</dbReference>
<reference evidence="8" key="1">
    <citation type="submission" date="2020-05" db="EMBL/GenBank/DDBJ databases">
        <authorList>
            <person name="Chiriac C."/>
            <person name="Salcher M."/>
            <person name="Ghai R."/>
            <person name="Kavagutti S V."/>
        </authorList>
    </citation>
    <scope>NUCLEOTIDE SEQUENCE</scope>
</reference>
<dbReference type="InterPro" id="IPR052017">
    <property type="entry name" value="TSUP"/>
</dbReference>
<feature type="transmembrane region" description="Helical" evidence="7">
    <location>
        <begin position="98"/>
        <end position="116"/>
    </location>
</feature>
<feature type="transmembrane region" description="Helical" evidence="7">
    <location>
        <begin position="72"/>
        <end position="92"/>
    </location>
</feature>
<dbReference type="InterPro" id="IPR002781">
    <property type="entry name" value="TM_pro_TauE-like"/>
</dbReference>
<evidence type="ECO:0000256" key="7">
    <source>
        <dbReference type="SAM" id="Phobius"/>
    </source>
</evidence>
<keyword evidence="2" id="KW-0813">Transport</keyword>
<gene>
    <name evidence="8" type="ORF">UFOPK2582_00975</name>
</gene>
<keyword evidence="5 7" id="KW-1133">Transmembrane helix</keyword>
<dbReference type="AlphaFoldDB" id="A0A6J6PTA2"/>
<keyword evidence="4 7" id="KW-0812">Transmembrane</keyword>
<dbReference type="PANTHER" id="PTHR30269:SF37">
    <property type="entry name" value="MEMBRANE TRANSPORTER PROTEIN"/>
    <property type="match status" value="1"/>
</dbReference>
<proteinExistence type="predicted"/>
<evidence type="ECO:0000256" key="2">
    <source>
        <dbReference type="ARBA" id="ARBA00022448"/>
    </source>
</evidence>
<dbReference type="PANTHER" id="PTHR30269">
    <property type="entry name" value="TRANSMEMBRANE PROTEIN YFCA"/>
    <property type="match status" value="1"/>
</dbReference>
<organism evidence="8">
    <name type="scientific">freshwater metagenome</name>
    <dbReference type="NCBI Taxonomy" id="449393"/>
    <lineage>
        <taxon>unclassified sequences</taxon>
        <taxon>metagenomes</taxon>
        <taxon>ecological metagenomes</taxon>
    </lineage>
</organism>
<keyword evidence="6 7" id="KW-0472">Membrane</keyword>
<feature type="transmembrane region" description="Helical" evidence="7">
    <location>
        <begin position="197"/>
        <end position="219"/>
    </location>
</feature>
<sequence length="274" mass="27469">MPSIVILGLLGTFCAFVGAIGGIGGATLLVPVLLICNVEPLLAAPLGMVAVAAGSLAAASRQLDDGVVHHRLGLSVELFASVGTVLGALLSASISEQWLARILGTAALAGAIAAIARKGIRNRPVGIFDDESAGEWPGTLGGTYTLNDAVVPYQAKHVGYGLGISVFTGVVSGLAGVGGGFMKTPTMSEVMKVPVKVAAATSTFVSGITASTALLIYGIQGRIEVRPAAAVIAGALLGGFSGARLQSRLNASTVRRMTGILLLVVAVVVIGGSW</sequence>
<evidence type="ECO:0000256" key="4">
    <source>
        <dbReference type="ARBA" id="ARBA00022692"/>
    </source>
</evidence>